<comment type="caution">
    <text evidence="7">The sequence shown here is derived from an EMBL/GenBank/DDBJ whole genome shotgun (WGS) entry which is preliminary data.</text>
</comment>
<evidence type="ECO:0000313" key="7">
    <source>
        <dbReference type="EMBL" id="GAA4630467.1"/>
    </source>
</evidence>
<dbReference type="Pfam" id="PF08281">
    <property type="entry name" value="Sigma70_r4_2"/>
    <property type="match status" value="1"/>
</dbReference>
<evidence type="ECO:0000256" key="3">
    <source>
        <dbReference type="ARBA" id="ARBA00023082"/>
    </source>
</evidence>
<evidence type="ECO:0000313" key="8">
    <source>
        <dbReference type="Proteomes" id="UP001501442"/>
    </source>
</evidence>
<evidence type="ECO:0000256" key="2">
    <source>
        <dbReference type="ARBA" id="ARBA00023015"/>
    </source>
</evidence>
<evidence type="ECO:0000256" key="5">
    <source>
        <dbReference type="ARBA" id="ARBA00023163"/>
    </source>
</evidence>
<dbReference type="InterPro" id="IPR013249">
    <property type="entry name" value="RNA_pol_sigma70_r4_t2"/>
</dbReference>
<reference evidence="8" key="1">
    <citation type="journal article" date="2019" name="Int. J. Syst. Evol. Microbiol.">
        <title>The Global Catalogue of Microorganisms (GCM) 10K type strain sequencing project: providing services to taxonomists for standard genome sequencing and annotation.</title>
        <authorList>
            <consortium name="The Broad Institute Genomics Platform"/>
            <consortium name="The Broad Institute Genome Sequencing Center for Infectious Disease"/>
            <person name="Wu L."/>
            <person name="Ma J."/>
        </authorList>
    </citation>
    <scope>NUCLEOTIDE SEQUENCE [LARGE SCALE GENOMIC DNA]</scope>
    <source>
        <strain evidence="8">JCM 17939</strain>
    </source>
</reference>
<keyword evidence="2" id="KW-0805">Transcription regulation</keyword>
<dbReference type="SUPFAM" id="SSF88659">
    <property type="entry name" value="Sigma3 and sigma4 domains of RNA polymerase sigma factors"/>
    <property type="match status" value="1"/>
</dbReference>
<evidence type="ECO:0000256" key="4">
    <source>
        <dbReference type="ARBA" id="ARBA00023125"/>
    </source>
</evidence>
<dbReference type="Gene3D" id="1.10.10.10">
    <property type="entry name" value="Winged helix-like DNA-binding domain superfamily/Winged helix DNA-binding domain"/>
    <property type="match status" value="1"/>
</dbReference>
<keyword evidence="8" id="KW-1185">Reference proteome</keyword>
<keyword evidence="5" id="KW-0804">Transcription</keyword>
<sequence length="107" mass="11898">MTYTRSAVLNRCRSVLRRRAVARRFGVGHPPPAWSAESAVMVGEERRTLLEAIARLPRRQREVLYLRFYADLPEAEIARTLGVSRGTVSSTTSRALAALGKTLGEQS</sequence>
<dbReference type="EMBL" id="BAABHK010000008">
    <property type="protein sequence ID" value="GAA4630467.1"/>
    <property type="molecule type" value="Genomic_DNA"/>
</dbReference>
<organism evidence="7 8">
    <name type="scientific">Actinoallomurus vinaceus</name>
    <dbReference type="NCBI Taxonomy" id="1080074"/>
    <lineage>
        <taxon>Bacteria</taxon>
        <taxon>Bacillati</taxon>
        <taxon>Actinomycetota</taxon>
        <taxon>Actinomycetes</taxon>
        <taxon>Streptosporangiales</taxon>
        <taxon>Thermomonosporaceae</taxon>
        <taxon>Actinoallomurus</taxon>
    </lineage>
</organism>
<dbReference type="PANTHER" id="PTHR43133:SF50">
    <property type="entry name" value="ECF RNA POLYMERASE SIGMA FACTOR SIGM"/>
    <property type="match status" value="1"/>
</dbReference>
<dbReference type="InterPro" id="IPR039425">
    <property type="entry name" value="RNA_pol_sigma-70-like"/>
</dbReference>
<dbReference type="Proteomes" id="UP001501442">
    <property type="component" value="Unassembled WGS sequence"/>
</dbReference>
<gene>
    <name evidence="7" type="ORF">GCM10023196_055940</name>
</gene>
<feature type="domain" description="RNA polymerase sigma factor 70 region 4 type 2" evidence="6">
    <location>
        <begin position="47"/>
        <end position="99"/>
    </location>
</feature>
<proteinExistence type="inferred from homology"/>
<evidence type="ECO:0000259" key="6">
    <source>
        <dbReference type="Pfam" id="PF08281"/>
    </source>
</evidence>
<name>A0ABP8UJF3_9ACTN</name>
<dbReference type="NCBIfam" id="TIGR02937">
    <property type="entry name" value="sigma70-ECF"/>
    <property type="match status" value="1"/>
</dbReference>
<keyword evidence="3" id="KW-0731">Sigma factor</keyword>
<dbReference type="PANTHER" id="PTHR43133">
    <property type="entry name" value="RNA POLYMERASE ECF-TYPE SIGMA FACTO"/>
    <property type="match status" value="1"/>
</dbReference>
<dbReference type="InterPro" id="IPR014284">
    <property type="entry name" value="RNA_pol_sigma-70_dom"/>
</dbReference>
<comment type="similarity">
    <text evidence="1">Belongs to the sigma-70 factor family. ECF subfamily.</text>
</comment>
<dbReference type="InterPro" id="IPR013324">
    <property type="entry name" value="RNA_pol_sigma_r3/r4-like"/>
</dbReference>
<dbReference type="InterPro" id="IPR036388">
    <property type="entry name" value="WH-like_DNA-bd_sf"/>
</dbReference>
<keyword evidence="4" id="KW-0238">DNA-binding</keyword>
<evidence type="ECO:0000256" key="1">
    <source>
        <dbReference type="ARBA" id="ARBA00010641"/>
    </source>
</evidence>
<accession>A0ABP8UJF3</accession>
<protein>
    <recommendedName>
        <fullName evidence="6">RNA polymerase sigma factor 70 region 4 type 2 domain-containing protein</fullName>
    </recommendedName>
</protein>
<dbReference type="CDD" id="cd06171">
    <property type="entry name" value="Sigma70_r4"/>
    <property type="match status" value="1"/>
</dbReference>